<dbReference type="Pfam" id="PF07707">
    <property type="entry name" value="BACK"/>
    <property type="match status" value="1"/>
</dbReference>
<evidence type="ECO:0000259" key="4">
    <source>
        <dbReference type="PROSITE" id="PS50097"/>
    </source>
</evidence>
<protein>
    <recommendedName>
        <fullName evidence="4">BTB domain-containing protein</fullName>
    </recommendedName>
</protein>
<dbReference type="GO" id="GO:0005634">
    <property type="term" value="C:nucleus"/>
    <property type="evidence" value="ECO:0007669"/>
    <property type="project" value="TreeGrafter"/>
</dbReference>
<keyword evidence="3" id="KW-0833">Ubl conjugation pathway</keyword>
<dbReference type="InterPro" id="IPR011705">
    <property type="entry name" value="BACK"/>
</dbReference>
<comment type="function">
    <text evidence="1">May act as a substrate-specific adapter of an E3 ubiquitin-protein ligase complex (CUL3-RBX1-BTB) which mediates the ubiquitination and subsequent proteasomal degradation of target proteins.</text>
</comment>
<sequence length="418" mass="47585">MEPELSPAHGVSSSVRVLRIEIVSDPPPNSDIKNATVARVRTLRIKSRMLATKSPFFYKLFSNGTTGSELKHVTLRINASEEAVLMKLLRFMCSNPLNAPPVLYKFEVSSCRSQLLPNLPMAPDSPLLYVELPHTILMADAAKQYLAGQYKDLTKFKEEVMALPLSGIEVILASDHLRVKSEDDVYDFVLKWARQHYKRRKERREVLGTRLGRLIRFPYMTCRKLEKVLICDNFTHKAASKLVFEALFFKAQQSLTASASLNSRFVERAYKYRPVKVVEFEVPRQQCVVYLDLKREECAALFPSGRVKFQTFHLCGRKFLLLGACSLNKRGTSRCFELAVGMKKKSSGSFVVDCEFAARSRPAKEFVTKYKSHYTFTGGTFVGTGNLFKVTWSKFMAEDSPFFINGVLHLKAEFTVRH</sequence>
<dbReference type="PANTHER" id="PTHR46336:SF3">
    <property type="entry name" value="BTB_POZ DOMAIN-CONTAINING PROTEIN POB1"/>
    <property type="match status" value="1"/>
</dbReference>
<dbReference type="InterPro" id="IPR045890">
    <property type="entry name" value="POB1-like"/>
</dbReference>
<name>I3S030_LOTJA</name>
<feature type="domain" description="BTB" evidence="4">
    <location>
        <begin position="30"/>
        <end position="101"/>
    </location>
</feature>
<evidence type="ECO:0000256" key="2">
    <source>
        <dbReference type="ARBA" id="ARBA00004906"/>
    </source>
</evidence>
<dbReference type="PROSITE" id="PS50097">
    <property type="entry name" value="BTB"/>
    <property type="match status" value="1"/>
</dbReference>
<accession>I3S030</accession>
<dbReference type="EMBL" id="BT133827">
    <property type="protein sequence ID" value="AFK33622.1"/>
    <property type="molecule type" value="mRNA"/>
</dbReference>
<dbReference type="GO" id="GO:0010114">
    <property type="term" value="P:response to red light"/>
    <property type="evidence" value="ECO:0007669"/>
    <property type="project" value="TreeGrafter"/>
</dbReference>
<comment type="pathway">
    <text evidence="2">Protein modification; protein ubiquitination.</text>
</comment>
<proteinExistence type="evidence at transcript level"/>
<dbReference type="FunFam" id="1.25.40.420:FF:000008">
    <property type="entry name" value="BTB/POZ domain-containing protein POB1"/>
    <property type="match status" value="1"/>
</dbReference>
<organism evidence="5">
    <name type="scientific">Lotus japonicus</name>
    <name type="common">Lotus corniculatus var. japonicus</name>
    <dbReference type="NCBI Taxonomy" id="34305"/>
    <lineage>
        <taxon>Eukaryota</taxon>
        <taxon>Viridiplantae</taxon>
        <taxon>Streptophyta</taxon>
        <taxon>Embryophyta</taxon>
        <taxon>Tracheophyta</taxon>
        <taxon>Spermatophyta</taxon>
        <taxon>Magnoliopsida</taxon>
        <taxon>eudicotyledons</taxon>
        <taxon>Gunneridae</taxon>
        <taxon>Pentapetalae</taxon>
        <taxon>rosids</taxon>
        <taxon>fabids</taxon>
        <taxon>Fabales</taxon>
        <taxon>Fabaceae</taxon>
        <taxon>Papilionoideae</taxon>
        <taxon>50 kb inversion clade</taxon>
        <taxon>NPAAA clade</taxon>
        <taxon>Hologalegina</taxon>
        <taxon>robinioid clade</taxon>
        <taxon>Loteae</taxon>
        <taxon>Lotus</taxon>
    </lineage>
</organism>
<evidence type="ECO:0000256" key="3">
    <source>
        <dbReference type="ARBA" id="ARBA00022786"/>
    </source>
</evidence>
<dbReference type="Gene3D" id="1.25.40.420">
    <property type="match status" value="1"/>
</dbReference>
<dbReference type="PANTHER" id="PTHR46336">
    <property type="entry name" value="OS02G0260700 PROTEIN"/>
    <property type="match status" value="1"/>
</dbReference>
<evidence type="ECO:0000313" key="5">
    <source>
        <dbReference type="EMBL" id="AFK33622.1"/>
    </source>
</evidence>
<dbReference type="SMART" id="SM00875">
    <property type="entry name" value="BACK"/>
    <property type="match status" value="1"/>
</dbReference>
<reference evidence="5" key="1">
    <citation type="submission" date="2012-05" db="EMBL/GenBank/DDBJ databases">
        <authorList>
            <person name="Krishnakumar V."/>
            <person name="Cheung F."/>
            <person name="Xiao Y."/>
            <person name="Chan A."/>
            <person name="Moskal W.A."/>
            <person name="Town C.D."/>
        </authorList>
    </citation>
    <scope>NUCLEOTIDE SEQUENCE</scope>
</reference>
<dbReference type="InterPro" id="IPR000210">
    <property type="entry name" value="BTB/POZ_dom"/>
</dbReference>
<dbReference type="AlphaFoldDB" id="I3S030"/>
<evidence type="ECO:0000256" key="1">
    <source>
        <dbReference type="ARBA" id="ARBA00002668"/>
    </source>
</evidence>